<gene>
    <name evidence="2" type="ORF">G647_09023</name>
</gene>
<reference evidence="2 3" key="1">
    <citation type="submission" date="2013-03" db="EMBL/GenBank/DDBJ databases">
        <title>The Genome Sequence of Cladophialophora carrionii CBS 160.54.</title>
        <authorList>
            <consortium name="The Broad Institute Genomics Platform"/>
            <person name="Cuomo C."/>
            <person name="de Hoog S."/>
            <person name="Gorbushina A."/>
            <person name="Walker B."/>
            <person name="Young S.K."/>
            <person name="Zeng Q."/>
            <person name="Gargeya S."/>
            <person name="Fitzgerald M."/>
            <person name="Haas B."/>
            <person name="Abouelleil A."/>
            <person name="Allen A.W."/>
            <person name="Alvarado L."/>
            <person name="Arachchi H.M."/>
            <person name="Berlin A.M."/>
            <person name="Chapman S.B."/>
            <person name="Gainer-Dewar J."/>
            <person name="Goldberg J."/>
            <person name="Griggs A."/>
            <person name="Gujja S."/>
            <person name="Hansen M."/>
            <person name="Howarth C."/>
            <person name="Imamovic A."/>
            <person name="Ireland A."/>
            <person name="Larimer J."/>
            <person name="McCowan C."/>
            <person name="Murphy C."/>
            <person name="Pearson M."/>
            <person name="Poon T.W."/>
            <person name="Priest M."/>
            <person name="Roberts A."/>
            <person name="Saif S."/>
            <person name="Shea T."/>
            <person name="Sisk P."/>
            <person name="Sykes S."/>
            <person name="Wortman J."/>
            <person name="Nusbaum C."/>
            <person name="Birren B."/>
        </authorList>
    </citation>
    <scope>NUCLEOTIDE SEQUENCE [LARGE SCALE GENOMIC DNA]</scope>
    <source>
        <strain evidence="2 3">CBS 160.54</strain>
    </source>
</reference>
<dbReference type="GeneID" id="19987516"/>
<evidence type="ECO:0000313" key="2">
    <source>
        <dbReference type="EMBL" id="ETI20008.1"/>
    </source>
</evidence>
<accession>V9D154</accession>
<organism evidence="2 3">
    <name type="scientific">Cladophialophora carrionii CBS 160.54</name>
    <dbReference type="NCBI Taxonomy" id="1279043"/>
    <lineage>
        <taxon>Eukaryota</taxon>
        <taxon>Fungi</taxon>
        <taxon>Dikarya</taxon>
        <taxon>Ascomycota</taxon>
        <taxon>Pezizomycotina</taxon>
        <taxon>Eurotiomycetes</taxon>
        <taxon>Chaetothyriomycetidae</taxon>
        <taxon>Chaetothyriales</taxon>
        <taxon>Herpotrichiellaceae</taxon>
        <taxon>Cladophialophora</taxon>
    </lineage>
</organism>
<evidence type="ECO:0000256" key="1">
    <source>
        <dbReference type="SAM" id="MobiDB-lite"/>
    </source>
</evidence>
<feature type="region of interest" description="Disordered" evidence="1">
    <location>
        <begin position="1"/>
        <end position="63"/>
    </location>
</feature>
<sequence>MRYITTGQLDPGSKGRSFDQNGRLKCFEDGEIIDEEHTSAGPLGGDQDLRSRGATPPEDEDLSFLPPEFSDSEVHCPEFEAQVKRPTYDFDFWYQRPSHSYPSVNRDDSPSDDYYYPNRNGYSDISEIPLHHRWYVDVPTPYCVNLSSM</sequence>
<dbReference type="HOGENOM" id="CLU_1749435_0_0_1"/>
<dbReference type="EMBL" id="KB822709">
    <property type="protein sequence ID" value="ETI20008.1"/>
    <property type="molecule type" value="Genomic_DNA"/>
</dbReference>
<protein>
    <submittedName>
        <fullName evidence="2">Uncharacterized protein</fullName>
    </submittedName>
</protein>
<dbReference type="Proteomes" id="UP000030678">
    <property type="component" value="Unassembled WGS sequence"/>
</dbReference>
<evidence type="ECO:0000313" key="3">
    <source>
        <dbReference type="Proteomes" id="UP000030678"/>
    </source>
</evidence>
<name>V9D154_9EURO</name>
<dbReference type="VEuPathDB" id="FungiDB:G647_09023"/>
<proteinExistence type="predicted"/>
<dbReference type="RefSeq" id="XP_008731550.1">
    <property type="nucleotide sequence ID" value="XM_008733328.1"/>
</dbReference>
<dbReference type="AlphaFoldDB" id="V9D154"/>